<feature type="chain" id="PRO_5039651753" description="Lipoprotein" evidence="1">
    <location>
        <begin position="23"/>
        <end position="145"/>
    </location>
</feature>
<evidence type="ECO:0008006" key="4">
    <source>
        <dbReference type="Google" id="ProtNLM"/>
    </source>
</evidence>
<dbReference type="Proteomes" id="UP000251431">
    <property type="component" value="Unassembled WGS sequence"/>
</dbReference>
<proteinExistence type="predicted"/>
<dbReference type="EMBL" id="UAQE01000004">
    <property type="protein sequence ID" value="SPU38642.1"/>
    <property type="molecule type" value="Genomic_DNA"/>
</dbReference>
<gene>
    <name evidence="2" type="ORF">NCTC7582_04606</name>
</gene>
<name>A0A2X1AD94_9BACI</name>
<sequence length="145" mass="17692">MLKKSFFIPLLMFMSILMTGCAEELTEEKLLDFRETLVTINNDMYTNFEELYTYDGDYDKNYRKQVDLYLEKHQNNIEKIKKFKKMKLPKELKDSSSEFKETIEEVLETTEIHENYLKDIKKVKNLEKAVKINEEHRDFMERQYY</sequence>
<keyword evidence="1" id="KW-0732">Signal</keyword>
<protein>
    <recommendedName>
        <fullName evidence="4">Lipoprotein</fullName>
    </recommendedName>
</protein>
<dbReference type="RefSeq" id="WP_112118512.1">
    <property type="nucleotide sequence ID" value="NZ_JAXOWA010000001.1"/>
</dbReference>
<accession>A0A2X1AD94</accession>
<evidence type="ECO:0000256" key="1">
    <source>
        <dbReference type="SAM" id="SignalP"/>
    </source>
</evidence>
<reference evidence="2 3" key="1">
    <citation type="submission" date="2018-06" db="EMBL/GenBank/DDBJ databases">
        <authorList>
            <consortium name="Pathogen Informatics"/>
            <person name="Doyle S."/>
        </authorList>
    </citation>
    <scope>NUCLEOTIDE SEQUENCE [LARGE SCALE GENOMIC DNA]</scope>
    <source>
        <strain evidence="2 3">NCTC7582</strain>
    </source>
</reference>
<dbReference type="PROSITE" id="PS51257">
    <property type="entry name" value="PROKAR_LIPOPROTEIN"/>
    <property type="match status" value="1"/>
</dbReference>
<evidence type="ECO:0000313" key="2">
    <source>
        <dbReference type="EMBL" id="SPU38642.1"/>
    </source>
</evidence>
<evidence type="ECO:0000313" key="3">
    <source>
        <dbReference type="Proteomes" id="UP000251431"/>
    </source>
</evidence>
<dbReference type="AlphaFoldDB" id="A0A2X1AD94"/>
<feature type="signal peptide" evidence="1">
    <location>
        <begin position="1"/>
        <end position="22"/>
    </location>
</feature>
<organism evidence="2 3">
    <name type="scientific">Lysinibacillus capsici</name>
    <dbReference type="NCBI Taxonomy" id="2115968"/>
    <lineage>
        <taxon>Bacteria</taxon>
        <taxon>Bacillati</taxon>
        <taxon>Bacillota</taxon>
        <taxon>Bacilli</taxon>
        <taxon>Bacillales</taxon>
        <taxon>Bacillaceae</taxon>
        <taxon>Lysinibacillus</taxon>
    </lineage>
</organism>